<name>A0ABW5WC88_9PSEU</name>
<dbReference type="EMBL" id="JBHUOF010000013">
    <property type="protein sequence ID" value="MFD2799960.1"/>
    <property type="molecule type" value="Genomic_DNA"/>
</dbReference>
<sequence>MSAGSEVDVVVVVGDTVIEAVVVGDDVCGGVVVDCRVVVEVGSSGPPEGRSERDEVPVPVPGFVAVEVGVMTVVVGLPSGPTLTTVVGEVDEAGMVPVTATPSTTTVVRPGIAWPGTNSGPPVPPPVPWADLDWTPPADSCAAVPPVTCATAPNAVASTRPLAASAM</sequence>
<proteinExistence type="predicted"/>
<accession>A0ABW5WC88</accession>
<organism evidence="1 2">
    <name type="scientific">Prauserella oleivorans</name>
    <dbReference type="NCBI Taxonomy" id="1478153"/>
    <lineage>
        <taxon>Bacteria</taxon>
        <taxon>Bacillati</taxon>
        <taxon>Actinomycetota</taxon>
        <taxon>Actinomycetes</taxon>
        <taxon>Pseudonocardiales</taxon>
        <taxon>Pseudonocardiaceae</taxon>
        <taxon>Prauserella</taxon>
    </lineage>
</organism>
<protein>
    <submittedName>
        <fullName evidence="1">Uncharacterized protein</fullName>
    </submittedName>
</protein>
<gene>
    <name evidence="1" type="ORF">ACFS2C_11210</name>
</gene>
<keyword evidence="2" id="KW-1185">Reference proteome</keyword>
<evidence type="ECO:0000313" key="1">
    <source>
        <dbReference type="EMBL" id="MFD2799960.1"/>
    </source>
</evidence>
<evidence type="ECO:0000313" key="2">
    <source>
        <dbReference type="Proteomes" id="UP001597478"/>
    </source>
</evidence>
<comment type="caution">
    <text evidence="1">The sequence shown here is derived from an EMBL/GenBank/DDBJ whole genome shotgun (WGS) entry which is preliminary data.</text>
</comment>
<reference evidence="2" key="1">
    <citation type="journal article" date="2019" name="Int. J. Syst. Evol. Microbiol.">
        <title>The Global Catalogue of Microorganisms (GCM) 10K type strain sequencing project: providing services to taxonomists for standard genome sequencing and annotation.</title>
        <authorList>
            <consortium name="The Broad Institute Genomics Platform"/>
            <consortium name="The Broad Institute Genome Sequencing Center for Infectious Disease"/>
            <person name="Wu L."/>
            <person name="Ma J."/>
        </authorList>
    </citation>
    <scope>NUCLEOTIDE SEQUENCE [LARGE SCALE GENOMIC DNA]</scope>
    <source>
        <strain evidence="2">IBRC-M 10906</strain>
    </source>
</reference>
<dbReference type="Proteomes" id="UP001597478">
    <property type="component" value="Unassembled WGS sequence"/>
</dbReference>
<dbReference type="RefSeq" id="WP_377384803.1">
    <property type="nucleotide sequence ID" value="NZ_JBHSAN010000004.1"/>
</dbReference>